<evidence type="ECO:0000313" key="2">
    <source>
        <dbReference type="Proteomes" id="UP001479290"/>
    </source>
</evidence>
<keyword evidence="2" id="KW-1185">Reference proteome</keyword>
<protein>
    <submittedName>
        <fullName evidence="1">Uncharacterized protein</fullName>
    </submittedName>
</protein>
<evidence type="ECO:0000313" key="1">
    <source>
        <dbReference type="EMBL" id="KAK9951778.1"/>
    </source>
</evidence>
<sequence length="85" mass="9371">RGSGTNQKINLTFVAISLCSHPFLLKFMLLNPPISTTKSTALQTHAHFSKHSTLSSVPLHHHPPHPLLLIILLHFSLTKHLPSAV</sequence>
<gene>
    <name evidence="1" type="ORF">ABG768_028211</name>
</gene>
<dbReference type="Proteomes" id="UP001479290">
    <property type="component" value="Unassembled WGS sequence"/>
</dbReference>
<accession>A0AAW1YTP3</accession>
<proteinExistence type="predicted"/>
<reference evidence="1 2" key="1">
    <citation type="submission" date="2024-05" db="EMBL/GenBank/DDBJ databases">
        <title>A high-quality chromosomal-level genome assembly of Topmouth culter (Culter alburnus).</title>
        <authorList>
            <person name="Zhao H."/>
        </authorList>
    </citation>
    <scope>NUCLEOTIDE SEQUENCE [LARGE SCALE GENOMIC DNA]</scope>
    <source>
        <strain evidence="1">CATC2023</strain>
        <tissue evidence="1">Muscle</tissue>
    </source>
</reference>
<organism evidence="1 2">
    <name type="scientific">Culter alburnus</name>
    <name type="common">Topmouth culter</name>
    <dbReference type="NCBI Taxonomy" id="194366"/>
    <lineage>
        <taxon>Eukaryota</taxon>
        <taxon>Metazoa</taxon>
        <taxon>Chordata</taxon>
        <taxon>Craniata</taxon>
        <taxon>Vertebrata</taxon>
        <taxon>Euteleostomi</taxon>
        <taxon>Actinopterygii</taxon>
        <taxon>Neopterygii</taxon>
        <taxon>Teleostei</taxon>
        <taxon>Ostariophysi</taxon>
        <taxon>Cypriniformes</taxon>
        <taxon>Xenocyprididae</taxon>
        <taxon>Xenocypridinae</taxon>
        <taxon>Culter</taxon>
    </lineage>
</organism>
<dbReference type="EMBL" id="JAWDJR010000027">
    <property type="protein sequence ID" value="KAK9951778.1"/>
    <property type="molecule type" value="Genomic_DNA"/>
</dbReference>
<feature type="non-terminal residue" evidence="1">
    <location>
        <position position="1"/>
    </location>
</feature>
<dbReference type="AlphaFoldDB" id="A0AAW1YTP3"/>
<comment type="caution">
    <text evidence="1">The sequence shown here is derived from an EMBL/GenBank/DDBJ whole genome shotgun (WGS) entry which is preliminary data.</text>
</comment>
<feature type="non-terminal residue" evidence="1">
    <location>
        <position position="85"/>
    </location>
</feature>
<name>A0AAW1YTP3_CULAL</name>